<dbReference type="Proteomes" id="UP000805649">
    <property type="component" value="Unassembled WGS sequence"/>
</dbReference>
<organism evidence="1 2">
    <name type="scientific">Colletotrichum truncatum</name>
    <name type="common">Anthracnose fungus</name>
    <name type="synonym">Colletotrichum capsici</name>
    <dbReference type="NCBI Taxonomy" id="5467"/>
    <lineage>
        <taxon>Eukaryota</taxon>
        <taxon>Fungi</taxon>
        <taxon>Dikarya</taxon>
        <taxon>Ascomycota</taxon>
        <taxon>Pezizomycotina</taxon>
        <taxon>Sordariomycetes</taxon>
        <taxon>Hypocreomycetidae</taxon>
        <taxon>Glomerellales</taxon>
        <taxon>Glomerellaceae</taxon>
        <taxon>Colletotrichum</taxon>
        <taxon>Colletotrichum truncatum species complex</taxon>
    </lineage>
</organism>
<accession>A0ACC3ZLG6</accession>
<keyword evidence="2" id="KW-1185">Reference proteome</keyword>
<sequence length="219" mass="22366">MLKSIIFLGLSAAATTLAYDLSPVEVSPLEFTPHVKRQFTRVPCSEIGRKDCGDGCIPLLSTCCPDGSGGCPVTSVCQLGNNGKYGCCPIGRVCTGAGGASTNSITLTRTVTDESTVELPPTPVPTTTETPDVPTETPTLTPEETSTQTPEEPSATTSTSLVVPDKTTTTTTTTRAPVPTSTPSPTTSRPPVVTANGALTYGASFVQAVGAAALALFAL</sequence>
<gene>
    <name evidence="1" type="ORF">CTRU02_202859</name>
</gene>
<protein>
    <submittedName>
        <fullName evidence="1">GPI anchored serine-threonine rich protein</fullName>
    </submittedName>
</protein>
<dbReference type="EMBL" id="VUJX02000001">
    <property type="protein sequence ID" value="KAL0944972.1"/>
    <property type="molecule type" value="Genomic_DNA"/>
</dbReference>
<evidence type="ECO:0000313" key="2">
    <source>
        <dbReference type="Proteomes" id="UP000805649"/>
    </source>
</evidence>
<proteinExistence type="predicted"/>
<evidence type="ECO:0000313" key="1">
    <source>
        <dbReference type="EMBL" id="KAL0944972.1"/>
    </source>
</evidence>
<comment type="caution">
    <text evidence="1">The sequence shown here is derived from an EMBL/GenBank/DDBJ whole genome shotgun (WGS) entry which is preliminary data.</text>
</comment>
<name>A0ACC3ZLG6_COLTU</name>
<reference evidence="1 2" key="1">
    <citation type="journal article" date="2020" name="Phytopathology">
        <title>Genome Sequence Resources of Colletotrichum truncatum, C. plurivorum, C. musicola, and C. sojae: Four Species Pathogenic to Soybean (Glycine max).</title>
        <authorList>
            <person name="Rogerio F."/>
            <person name="Boufleur T.R."/>
            <person name="Ciampi-Guillardi M."/>
            <person name="Sukno S.A."/>
            <person name="Thon M.R."/>
            <person name="Massola Junior N.S."/>
            <person name="Baroncelli R."/>
        </authorList>
    </citation>
    <scope>NUCLEOTIDE SEQUENCE [LARGE SCALE GENOMIC DNA]</scope>
    <source>
        <strain evidence="1 2">CMES1059</strain>
    </source>
</reference>